<dbReference type="SMART" id="SM00044">
    <property type="entry name" value="CYCc"/>
    <property type="match status" value="1"/>
</dbReference>
<evidence type="ECO:0000256" key="1">
    <source>
        <dbReference type="SAM" id="MobiDB-lite"/>
    </source>
</evidence>
<dbReference type="InterPro" id="IPR001054">
    <property type="entry name" value="A/G_cyclase"/>
</dbReference>
<dbReference type="PANTHER" id="PTHR43081">
    <property type="entry name" value="ADENYLATE CYCLASE, TERMINAL-DIFFERENTIATION SPECIFIC-RELATED"/>
    <property type="match status" value="1"/>
</dbReference>
<sequence length="594" mass="63818">MSQQTTYEVYTLEEQRWILHARFSISERDAALEEAKRIERTLLLATKVVREIYRSGDGSIDEQTIYISDKSLREAPRRRAALAAPGGAAGPGRSAGAAPQGGRSRAAARGPKSMTILLKLVLVIGAALVVASAVTALLSDLLDRYPEYAVQMQPQTISLLMFSAFVLSFLATAVPLSVNLINWQDGGRKRPAPAPAPAEKSGDLLPSSFVPPPADKAAPPPQAAQTAADTLPVIAVENAPSDAPILPYAGIPDLPPQEPAPPPPLATAGEAPPPADEAPPAPPPPADDAQSPPDILDRLRLELMHFLSVLLEIIRPKRPELDAYNKFGVDLIMAGAVDVIGDRHALDRGDKQKILAHTLESMGTRPDPARKFAERYEEYLLEPRYMAMVQSGRAAMEDFMAAGGTPPEGIDKALEAWNRPQAAQQSASHVMTLMFTDMVGSTDLTQSKGDQAAQDLVRRHNTIVRAALAEFSGKEIKHTGDGIMASFASASQGVEAAITIQRAVAAYNLKNPDAALHLRIGMNAGEPIEEEDDLFGSTVQLAARVCAKADTDQILCTNVVRELSSGKTFAFRSIGGYELKGFKQRIELFAVTWL</sequence>
<feature type="region of interest" description="Disordered" evidence="1">
    <location>
        <begin position="245"/>
        <end position="293"/>
    </location>
</feature>
<evidence type="ECO:0000256" key="2">
    <source>
        <dbReference type="SAM" id="Phobius"/>
    </source>
</evidence>
<dbReference type="GO" id="GO:0009190">
    <property type="term" value="P:cyclic nucleotide biosynthetic process"/>
    <property type="evidence" value="ECO:0007669"/>
    <property type="project" value="InterPro"/>
</dbReference>
<dbReference type="EMBL" id="MLJW01000024">
    <property type="protein sequence ID" value="OIR10114.1"/>
    <property type="molecule type" value="Genomic_DNA"/>
</dbReference>
<protein>
    <submittedName>
        <fullName evidence="4">Adenylate and guanylate cyclase catalytic domain protein</fullName>
    </submittedName>
</protein>
<dbReference type="GO" id="GO:0035556">
    <property type="term" value="P:intracellular signal transduction"/>
    <property type="evidence" value="ECO:0007669"/>
    <property type="project" value="InterPro"/>
</dbReference>
<dbReference type="InterPro" id="IPR029787">
    <property type="entry name" value="Nucleotide_cyclase"/>
</dbReference>
<feature type="domain" description="Guanylate cyclase" evidence="3">
    <location>
        <begin position="432"/>
        <end position="546"/>
    </location>
</feature>
<feature type="region of interest" description="Disordered" evidence="1">
    <location>
        <begin position="83"/>
        <end position="107"/>
    </location>
</feature>
<feature type="compositionally biased region" description="Pro residues" evidence="1">
    <location>
        <begin position="253"/>
        <end position="286"/>
    </location>
</feature>
<dbReference type="Pfam" id="PF00211">
    <property type="entry name" value="Guanylate_cyc"/>
    <property type="match status" value="1"/>
</dbReference>
<dbReference type="PANTHER" id="PTHR43081:SF1">
    <property type="entry name" value="ADENYLATE CYCLASE, TERMINAL-DIFFERENTIATION SPECIFIC"/>
    <property type="match status" value="1"/>
</dbReference>
<dbReference type="SUPFAM" id="SSF55073">
    <property type="entry name" value="Nucleotide cyclase"/>
    <property type="match status" value="1"/>
</dbReference>
<dbReference type="InterPro" id="IPR050697">
    <property type="entry name" value="Adenylyl/Guanylyl_Cyclase_3/4"/>
</dbReference>
<feature type="compositionally biased region" description="Pro residues" evidence="1">
    <location>
        <begin position="209"/>
        <end position="222"/>
    </location>
</feature>
<dbReference type="PROSITE" id="PS50125">
    <property type="entry name" value="GUANYLATE_CYCLASE_2"/>
    <property type="match status" value="1"/>
</dbReference>
<accession>A0A1J5SNQ8</accession>
<evidence type="ECO:0000313" key="4">
    <source>
        <dbReference type="EMBL" id="OIR10114.1"/>
    </source>
</evidence>
<dbReference type="Gene3D" id="3.30.70.1230">
    <property type="entry name" value="Nucleotide cyclase"/>
    <property type="match status" value="1"/>
</dbReference>
<proteinExistence type="predicted"/>
<gene>
    <name evidence="4" type="ORF">GALL_80420</name>
</gene>
<comment type="caution">
    <text evidence="4">The sequence shown here is derived from an EMBL/GenBank/DDBJ whole genome shotgun (WGS) entry which is preliminary data.</text>
</comment>
<keyword evidence="2" id="KW-0812">Transmembrane</keyword>
<feature type="transmembrane region" description="Helical" evidence="2">
    <location>
        <begin position="116"/>
        <end position="139"/>
    </location>
</feature>
<feature type="transmembrane region" description="Helical" evidence="2">
    <location>
        <begin position="159"/>
        <end position="181"/>
    </location>
</feature>
<keyword evidence="2" id="KW-0472">Membrane</keyword>
<evidence type="ECO:0000259" key="3">
    <source>
        <dbReference type="PROSITE" id="PS50125"/>
    </source>
</evidence>
<dbReference type="AlphaFoldDB" id="A0A1J5SNQ8"/>
<name>A0A1J5SNQ8_9ZZZZ</name>
<reference evidence="4" key="1">
    <citation type="submission" date="2016-10" db="EMBL/GenBank/DDBJ databases">
        <title>Sequence of Gallionella enrichment culture.</title>
        <authorList>
            <person name="Poehlein A."/>
            <person name="Muehling M."/>
            <person name="Daniel R."/>
        </authorList>
    </citation>
    <scope>NUCLEOTIDE SEQUENCE</scope>
</reference>
<organism evidence="4">
    <name type="scientific">mine drainage metagenome</name>
    <dbReference type="NCBI Taxonomy" id="410659"/>
    <lineage>
        <taxon>unclassified sequences</taxon>
        <taxon>metagenomes</taxon>
        <taxon>ecological metagenomes</taxon>
    </lineage>
</organism>
<dbReference type="CDD" id="cd07302">
    <property type="entry name" value="CHD"/>
    <property type="match status" value="1"/>
</dbReference>
<keyword evidence="2" id="KW-1133">Transmembrane helix</keyword>
<feature type="region of interest" description="Disordered" evidence="1">
    <location>
        <begin position="184"/>
        <end position="226"/>
    </location>
</feature>